<evidence type="ECO:0008006" key="7">
    <source>
        <dbReference type="Google" id="ProtNLM"/>
    </source>
</evidence>
<dbReference type="EMBL" id="JAACNH010000313">
    <property type="protein sequence ID" value="KAG8431184.1"/>
    <property type="molecule type" value="Genomic_DNA"/>
</dbReference>
<dbReference type="SMART" id="SM00457">
    <property type="entry name" value="MACPF"/>
    <property type="match status" value="1"/>
</dbReference>
<feature type="chain" id="PRO_5035926677" description="Perforin-1-like" evidence="2">
    <location>
        <begin position="20"/>
        <end position="546"/>
    </location>
</feature>
<gene>
    <name evidence="5" type="ORF">GDO86_019292</name>
</gene>
<feature type="signal peptide" evidence="2">
    <location>
        <begin position="1"/>
        <end position="19"/>
    </location>
</feature>
<evidence type="ECO:0000313" key="5">
    <source>
        <dbReference type="EMBL" id="KAG8431184.1"/>
    </source>
</evidence>
<comment type="caution">
    <text evidence="5">The sequence shown here is derived from an EMBL/GenBank/DDBJ whole genome shotgun (WGS) entry which is preliminary data.</text>
</comment>
<accession>A0A8T2IJ66</accession>
<dbReference type="Pfam" id="PF01823">
    <property type="entry name" value="MACPF"/>
    <property type="match status" value="1"/>
</dbReference>
<dbReference type="SMART" id="SM00239">
    <property type="entry name" value="C2"/>
    <property type="match status" value="1"/>
</dbReference>
<protein>
    <recommendedName>
        <fullName evidence="7">Perforin-1-like</fullName>
    </recommendedName>
</protein>
<sequence>MFPVFRLLVLLFNISSSSSSSSFPPPLTYACHPAKASECKKHPFVPGHSLLGLGFNVVTLKRTGAYNIDIHSYLDQEQTCTLCSNPHRKNAKQKLPRAIQDWRPYTSCSKKVTSESTRSSLSMAQEASSGVQNDWKAGLELQHHAGNAKLVLAGSQSEVTKFTEGKSNQDRYSFLRHQLRCLYYSLRLTYEPPLSRQFKKHIRELPQSYQANTREKFYRFIEAFGTHYISHADVGGQATEVTAIRTCRATMDGLSLDELKDCLSVEASASVTGKVEANAEAKACKEMSQKATHGEGFHRTFNEREWQISGGKASYSLLSFDENNSGGSTAFEEWMESLKTHPEIVTYSLEPIHNLVRGKGPQRENLRDSVSDYIMEKALRKNCSCPGSSHPNQGAECSCVCNQSSDRNANCCPTRRGIAKLVVNVNKASGLWGDYSSKTDAFVKMIFGGKETVTPTVWNSDNPTWNERFDLGVVELNSASQITIEVWDEDNKYDDDRLGSCKKPLTSGQSTEVCYCDNGRLDYALSVTCVPHLTGPSCRDYAPSKE</sequence>
<dbReference type="PROSITE" id="PS50004">
    <property type="entry name" value="C2"/>
    <property type="match status" value="1"/>
</dbReference>
<reference evidence="5" key="1">
    <citation type="thesis" date="2020" institute="ProQuest LLC" country="789 East Eisenhower Parkway, Ann Arbor, MI, USA">
        <title>Comparative Genomics and Chromosome Evolution.</title>
        <authorList>
            <person name="Mudd A.B."/>
        </authorList>
    </citation>
    <scope>NUCLEOTIDE SEQUENCE</scope>
    <source>
        <strain evidence="5">Female2</strain>
        <tissue evidence="5">Blood</tissue>
    </source>
</reference>
<dbReference type="GO" id="GO:0001771">
    <property type="term" value="P:immunological synapse formation"/>
    <property type="evidence" value="ECO:0007669"/>
    <property type="project" value="TreeGrafter"/>
</dbReference>
<dbReference type="GO" id="GO:0051607">
    <property type="term" value="P:defense response to virus"/>
    <property type="evidence" value="ECO:0007669"/>
    <property type="project" value="TreeGrafter"/>
</dbReference>
<dbReference type="PROSITE" id="PS51257">
    <property type="entry name" value="PROKAR_LIPOPROTEIN"/>
    <property type="match status" value="1"/>
</dbReference>
<dbReference type="SUPFAM" id="SSF49562">
    <property type="entry name" value="C2 domain (Calcium/lipid-binding domain, CaLB)"/>
    <property type="match status" value="1"/>
</dbReference>
<feature type="domain" description="C2" evidence="3">
    <location>
        <begin position="403"/>
        <end position="518"/>
    </location>
</feature>
<proteinExistence type="predicted"/>
<dbReference type="PANTHER" id="PTHR46096:SF3">
    <property type="entry name" value="PERFORIN-1"/>
    <property type="match status" value="1"/>
</dbReference>
<dbReference type="AlphaFoldDB" id="A0A8T2IJ66"/>
<dbReference type="GO" id="GO:0016020">
    <property type="term" value="C:membrane"/>
    <property type="evidence" value="ECO:0007669"/>
    <property type="project" value="TreeGrafter"/>
</dbReference>
<dbReference type="InterPro" id="IPR000008">
    <property type="entry name" value="C2_dom"/>
</dbReference>
<organism evidence="5 6">
    <name type="scientific">Hymenochirus boettgeri</name>
    <name type="common">Congo dwarf clawed frog</name>
    <dbReference type="NCBI Taxonomy" id="247094"/>
    <lineage>
        <taxon>Eukaryota</taxon>
        <taxon>Metazoa</taxon>
        <taxon>Chordata</taxon>
        <taxon>Craniata</taxon>
        <taxon>Vertebrata</taxon>
        <taxon>Euteleostomi</taxon>
        <taxon>Amphibia</taxon>
        <taxon>Batrachia</taxon>
        <taxon>Anura</taxon>
        <taxon>Pipoidea</taxon>
        <taxon>Pipidae</taxon>
        <taxon>Pipinae</taxon>
        <taxon>Hymenochirus</taxon>
    </lineage>
</organism>
<evidence type="ECO:0000259" key="4">
    <source>
        <dbReference type="PROSITE" id="PS51412"/>
    </source>
</evidence>
<dbReference type="OrthoDB" id="1366754at2759"/>
<keyword evidence="1 2" id="KW-0732">Signal</keyword>
<evidence type="ECO:0000259" key="3">
    <source>
        <dbReference type="PROSITE" id="PS50004"/>
    </source>
</evidence>
<dbReference type="Gene3D" id="2.60.40.150">
    <property type="entry name" value="C2 domain"/>
    <property type="match status" value="1"/>
</dbReference>
<keyword evidence="6" id="KW-1185">Reference proteome</keyword>
<dbReference type="PROSITE" id="PS51412">
    <property type="entry name" value="MACPF_2"/>
    <property type="match status" value="1"/>
</dbReference>
<dbReference type="InterPro" id="IPR020864">
    <property type="entry name" value="MACPF"/>
</dbReference>
<dbReference type="Proteomes" id="UP000812440">
    <property type="component" value="Unassembled WGS sequence"/>
</dbReference>
<dbReference type="Pfam" id="PF00168">
    <property type="entry name" value="C2"/>
    <property type="match status" value="1"/>
</dbReference>
<evidence type="ECO:0000256" key="2">
    <source>
        <dbReference type="SAM" id="SignalP"/>
    </source>
</evidence>
<feature type="domain" description="MACPF" evidence="4">
    <location>
        <begin position="34"/>
        <end position="381"/>
    </location>
</feature>
<dbReference type="GO" id="GO:0022829">
    <property type="term" value="F:wide pore channel activity"/>
    <property type="evidence" value="ECO:0007669"/>
    <property type="project" value="TreeGrafter"/>
</dbReference>
<dbReference type="PANTHER" id="PTHR46096">
    <property type="entry name" value="PERFORIN-1"/>
    <property type="match status" value="1"/>
</dbReference>
<dbReference type="GO" id="GO:0001913">
    <property type="term" value="P:T cell mediated cytotoxicity"/>
    <property type="evidence" value="ECO:0007669"/>
    <property type="project" value="TreeGrafter"/>
</dbReference>
<evidence type="ECO:0000313" key="6">
    <source>
        <dbReference type="Proteomes" id="UP000812440"/>
    </source>
</evidence>
<dbReference type="InterPro" id="IPR052784">
    <property type="entry name" value="Perforin-1_pore-forming"/>
</dbReference>
<evidence type="ECO:0000256" key="1">
    <source>
        <dbReference type="ARBA" id="ARBA00022729"/>
    </source>
</evidence>
<name>A0A8T2IJ66_9PIPI</name>
<dbReference type="InterPro" id="IPR035892">
    <property type="entry name" value="C2_domain_sf"/>
</dbReference>